<dbReference type="KEGG" id="aaf:AURANDRAFT_69161"/>
<dbReference type="PROSITE" id="PS50004">
    <property type="entry name" value="C2"/>
    <property type="match status" value="1"/>
</dbReference>
<feature type="domain" description="C2" evidence="3">
    <location>
        <begin position="335"/>
        <end position="463"/>
    </location>
</feature>
<evidence type="ECO:0000256" key="1">
    <source>
        <dbReference type="SAM" id="MobiDB-lite"/>
    </source>
</evidence>
<dbReference type="InterPro" id="IPR035892">
    <property type="entry name" value="C2_domain_sf"/>
</dbReference>
<dbReference type="GeneID" id="20227283"/>
<accession>F0YRX0</accession>
<dbReference type="EMBL" id="GL833775">
    <property type="protein sequence ID" value="EGB02139.1"/>
    <property type="molecule type" value="Genomic_DNA"/>
</dbReference>
<evidence type="ECO:0000259" key="3">
    <source>
        <dbReference type="PROSITE" id="PS50004"/>
    </source>
</evidence>
<reference evidence="4 5" key="1">
    <citation type="journal article" date="2011" name="Proc. Natl. Acad. Sci. U.S.A.">
        <title>Niche of harmful alga Aureococcus anophagefferens revealed through ecogenomics.</title>
        <authorList>
            <person name="Gobler C.J."/>
            <person name="Berry D.L."/>
            <person name="Dyhrman S.T."/>
            <person name="Wilhelm S.W."/>
            <person name="Salamov A."/>
            <person name="Lobanov A.V."/>
            <person name="Zhang Y."/>
            <person name="Collier J.L."/>
            <person name="Wurch L.L."/>
            <person name="Kustka A.B."/>
            <person name="Dill B.D."/>
            <person name="Shah M."/>
            <person name="VerBerkmoes N.C."/>
            <person name="Kuo A."/>
            <person name="Terry A."/>
            <person name="Pangilinan J."/>
            <person name="Lindquist E.A."/>
            <person name="Lucas S."/>
            <person name="Paulsen I.T."/>
            <person name="Hattenrath-Lehmann T.K."/>
            <person name="Talmage S.C."/>
            <person name="Walker E.A."/>
            <person name="Koch F."/>
            <person name="Burson A.M."/>
            <person name="Marcoval M.A."/>
            <person name="Tang Y.Z."/>
            <person name="Lecleir G.R."/>
            <person name="Coyne K.J."/>
            <person name="Berg G.M."/>
            <person name="Bertrand E.M."/>
            <person name="Saito M.A."/>
            <person name="Gladyshev V.N."/>
            <person name="Grigoriev I.V."/>
        </authorList>
    </citation>
    <scope>NUCLEOTIDE SEQUENCE [LARGE SCALE GENOMIC DNA]</scope>
    <source>
        <strain evidence="5">CCMP 1984</strain>
    </source>
</reference>
<feature type="compositionally biased region" description="Pro residues" evidence="1">
    <location>
        <begin position="301"/>
        <end position="316"/>
    </location>
</feature>
<keyword evidence="5" id="KW-1185">Reference proteome</keyword>
<dbReference type="CDD" id="cd00030">
    <property type="entry name" value="C2"/>
    <property type="match status" value="1"/>
</dbReference>
<proteinExistence type="predicted"/>
<protein>
    <recommendedName>
        <fullName evidence="3">C2 domain-containing protein</fullName>
    </recommendedName>
</protein>
<gene>
    <name evidence="4" type="ORF">AURANDRAFT_69161</name>
</gene>
<keyword evidence="2" id="KW-0732">Signal</keyword>
<evidence type="ECO:0000256" key="2">
    <source>
        <dbReference type="SAM" id="SignalP"/>
    </source>
</evidence>
<dbReference type="InterPro" id="IPR000008">
    <property type="entry name" value="C2_dom"/>
</dbReference>
<feature type="region of interest" description="Disordered" evidence="1">
    <location>
        <begin position="264"/>
        <end position="336"/>
    </location>
</feature>
<evidence type="ECO:0000313" key="4">
    <source>
        <dbReference type="EMBL" id="EGB02139.1"/>
    </source>
</evidence>
<evidence type="ECO:0000313" key="5">
    <source>
        <dbReference type="Proteomes" id="UP000002729"/>
    </source>
</evidence>
<dbReference type="Proteomes" id="UP000002729">
    <property type="component" value="Unassembled WGS sequence"/>
</dbReference>
<feature type="signal peptide" evidence="2">
    <location>
        <begin position="1"/>
        <end position="17"/>
    </location>
</feature>
<dbReference type="AlphaFoldDB" id="F0YRX0"/>
<dbReference type="OrthoDB" id="10506058at2759"/>
<dbReference type="InParanoid" id="F0YRX0"/>
<sequence>MGRRPVAAALLCAAVSALPALRPRKNTIACADPLAAQDFTLKYVGGLWTDQLVDGGNGSCANIKWVNFSPDDPHNANNTQFHWHFVETSRKPTGPMSLVQLHGYQEWLHGNLSEAANPADELADMHMTLAAGSLDPFAELYRRDGVPFSPRARFIPAENLTLYSVLVEIPHGILVEIVSDTFASYDGPTVASGADDCAPRKIPTANAAYFSRLRTIEPYGAESLPPVWPYSMSYASTTPAEAAAFVERHMGGLVERIIELSREFPSPPPPLPAAEALEDAEPPDGCEVLAAPARDGDDAPAPAPTPPDAGPEPVPKSPSTDEPASPKARAVDDLPRREDSLANLASLERQPVKIVVSVHRARQLFNVGAPAKDMNPYCIVSYAGFEIKSRHEPATADPVWNLDAMLDVLVPFRSDDDSVVRLYFFSARTVFADRMLGKRGPAAREIALSTLFDPAKHSVEGTHQLMRRTQLPIVPCDTSEQDGLKHTQFSGTRQVQRKFNPFHDNKYLYGHDLGTADLSVFAICSDFRS</sequence>
<name>F0YRX0_AURAN</name>
<dbReference type="Gene3D" id="2.60.40.150">
    <property type="entry name" value="C2 domain"/>
    <property type="match status" value="1"/>
</dbReference>
<dbReference type="SUPFAM" id="SSF49562">
    <property type="entry name" value="C2 domain (Calcium/lipid-binding domain, CaLB)"/>
    <property type="match status" value="1"/>
</dbReference>
<dbReference type="Pfam" id="PF00168">
    <property type="entry name" value="C2"/>
    <property type="match status" value="1"/>
</dbReference>
<dbReference type="RefSeq" id="XP_009043162.1">
    <property type="nucleotide sequence ID" value="XM_009044914.1"/>
</dbReference>
<feature type="chain" id="PRO_5003261827" description="C2 domain-containing protein" evidence="2">
    <location>
        <begin position="18"/>
        <end position="529"/>
    </location>
</feature>
<organism evidence="5">
    <name type="scientific">Aureococcus anophagefferens</name>
    <name type="common">Harmful bloom alga</name>
    <dbReference type="NCBI Taxonomy" id="44056"/>
    <lineage>
        <taxon>Eukaryota</taxon>
        <taxon>Sar</taxon>
        <taxon>Stramenopiles</taxon>
        <taxon>Ochrophyta</taxon>
        <taxon>Pelagophyceae</taxon>
        <taxon>Pelagomonadales</taxon>
        <taxon>Pelagomonadaceae</taxon>
        <taxon>Aureococcus</taxon>
    </lineage>
</organism>